<dbReference type="SUPFAM" id="SSF55874">
    <property type="entry name" value="ATPase domain of HSP90 chaperone/DNA topoisomerase II/histidine kinase"/>
    <property type="match status" value="1"/>
</dbReference>
<dbReference type="InterPro" id="IPR005467">
    <property type="entry name" value="His_kinase_dom"/>
</dbReference>
<feature type="domain" description="Response regulatory" evidence="10">
    <location>
        <begin position="634"/>
        <end position="748"/>
    </location>
</feature>
<dbReference type="SUPFAM" id="SSF47384">
    <property type="entry name" value="Homodimeric domain of signal transducing histidine kinase"/>
    <property type="match status" value="1"/>
</dbReference>
<keyword evidence="6" id="KW-0902">Two-component regulatory system</keyword>
<keyword evidence="13" id="KW-1185">Reference proteome</keyword>
<dbReference type="FunFam" id="1.10.287.130:FF:000001">
    <property type="entry name" value="Two-component sensor histidine kinase"/>
    <property type="match status" value="1"/>
</dbReference>
<feature type="domain" description="Histidine kinase" evidence="9">
    <location>
        <begin position="387"/>
        <end position="607"/>
    </location>
</feature>
<dbReference type="CDD" id="cd00082">
    <property type="entry name" value="HisKA"/>
    <property type="match status" value="1"/>
</dbReference>
<evidence type="ECO:0000259" key="11">
    <source>
        <dbReference type="PROSITE" id="PS50112"/>
    </source>
</evidence>
<sequence length="753" mass="84367">MSNNHFGKSTVLRSLEAENKHLKNILSKFVKADCKSGFHPYPQLIADIEALLHQGEDVETTLQACIKQIGECCHVDRISFFSFDEQQQAYIAQQQWVNGKVQEYHPGELTITADENPLIHSNSCGCFVSNDLKSDLSLSLSEKFEIFNVASLLIVPVELESFKNGMMVLESCLFSREWYPFEIDTMQQVAGFMSFGLNRISYKNRVKKLTDALAQKEEEYNERFAELMIQNKDLALGELLLKEMLDALSPIVLITEEAEIKYVNKPACAILGSKSSELLKEKISSIVHPDALSEFEEAQSRVLGGNEYTGRLVFCLKNGDEVEMEMTGKLLRFDKQRYGCFALNVCVDVKQSSHISANQLKVLNEELVLAKENAERSDRLKSEFLSNISHELRTPLNAIVGFSSLLKDSKLPPGEVDDYVDVILKNSDSLMELVNNIIDVAKIESGSIAVVKQKVNLTAQCNELNDIFLNKVALEHKGRVRLICSLPEGGPYHLDTDPARLRQVLVNLIGNAIKFTLKGFVEFGFSLEKDAYRFFVRDTGIGISKAKQQVIFKPFSKGQESEHNMYQGTGIGLAICEKLVNALGGEIGLESDAGKGAEFFFTHPINDVPISNKKQIFKLSTPLLPKKYYWPNKMMLLVDENSSTHLQMRKYIEDTGITLISARTVAGASKLLMNRKDIHLVLMDRPFSDSDGDNLVDIIKQLNKNMPVVLHTENADSLNPHDMGKNFDACITKPAPKDDLLTLLDGFLVEGEN</sequence>
<protein>
    <recommendedName>
        <fullName evidence="2">histidine kinase</fullName>
        <ecNumber evidence="2">2.7.13.3</ecNumber>
    </recommendedName>
</protein>
<dbReference type="CDD" id="cd00156">
    <property type="entry name" value="REC"/>
    <property type="match status" value="1"/>
</dbReference>
<dbReference type="SMART" id="SM00387">
    <property type="entry name" value="HATPase_c"/>
    <property type="match status" value="1"/>
</dbReference>
<dbReference type="InterPro" id="IPR003018">
    <property type="entry name" value="GAF"/>
</dbReference>
<dbReference type="PRINTS" id="PR00344">
    <property type="entry name" value="BCTRLSENSOR"/>
</dbReference>
<dbReference type="Proteomes" id="UP000319040">
    <property type="component" value="Unassembled WGS sequence"/>
</dbReference>
<name>A0A521D988_SACCC</name>
<dbReference type="SMART" id="SM00388">
    <property type="entry name" value="HisKA"/>
    <property type="match status" value="1"/>
</dbReference>
<dbReference type="InterPro" id="IPR036097">
    <property type="entry name" value="HisK_dim/P_sf"/>
</dbReference>
<dbReference type="PROSITE" id="PS50110">
    <property type="entry name" value="RESPONSE_REGULATORY"/>
    <property type="match status" value="1"/>
</dbReference>
<feature type="coiled-coil region" evidence="8">
    <location>
        <begin position="199"/>
        <end position="226"/>
    </location>
</feature>
<evidence type="ECO:0000256" key="4">
    <source>
        <dbReference type="ARBA" id="ARBA00022679"/>
    </source>
</evidence>
<dbReference type="Gene3D" id="3.30.565.10">
    <property type="entry name" value="Histidine kinase-like ATPase, C-terminal domain"/>
    <property type="match status" value="1"/>
</dbReference>
<dbReference type="PROSITE" id="PS50109">
    <property type="entry name" value="HIS_KIN"/>
    <property type="match status" value="1"/>
</dbReference>
<evidence type="ECO:0000256" key="8">
    <source>
        <dbReference type="SAM" id="Coils"/>
    </source>
</evidence>
<dbReference type="SUPFAM" id="SSF52172">
    <property type="entry name" value="CheY-like"/>
    <property type="match status" value="1"/>
</dbReference>
<evidence type="ECO:0000313" key="12">
    <source>
        <dbReference type="EMBL" id="SMO67450.1"/>
    </source>
</evidence>
<reference evidence="12 13" key="1">
    <citation type="submission" date="2017-05" db="EMBL/GenBank/DDBJ databases">
        <authorList>
            <person name="Varghese N."/>
            <person name="Submissions S."/>
        </authorList>
    </citation>
    <scope>NUCLEOTIDE SEQUENCE [LARGE SCALE GENOMIC DNA]</scope>
    <source>
        <strain evidence="12 13">DSM 27040</strain>
    </source>
</reference>
<proteinExistence type="predicted"/>
<dbReference type="SUPFAM" id="SSF55785">
    <property type="entry name" value="PYP-like sensor domain (PAS domain)"/>
    <property type="match status" value="1"/>
</dbReference>
<organism evidence="12 13">
    <name type="scientific">Saccharicrinis carchari</name>
    <dbReference type="NCBI Taxonomy" id="1168039"/>
    <lineage>
        <taxon>Bacteria</taxon>
        <taxon>Pseudomonadati</taxon>
        <taxon>Bacteroidota</taxon>
        <taxon>Bacteroidia</taxon>
        <taxon>Marinilabiliales</taxon>
        <taxon>Marinilabiliaceae</taxon>
        <taxon>Saccharicrinis</taxon>
    </lineage>
</organism>
<dbReference type="PROSITE" id="PS50112">
    <property type="entry name" value="PAS"/>
    <property type="match status" value="1"/>
</dbReference>
<keyword evidence="8" id="KW-0175">Coiled coil</keyword>
<dbReference type="SMART" id="SM00091">
    <property type="entry name" value="PAS"/>
    <property type="match status" value="1"/>
</dbReference>
<dbReference type="PANTHER" id="PTHR43711">
    <property type="entry name" value="TWO-COMPONENT HISTIDINE KINASE"/>
    <property type="match status" value="1"/>
</dbReference>
<dbReference type="RefSeq" id="WP_142533444.1">
    <property type="nucleotide sequence ID" value="NZ_FXTB01000004.1"/>
</dbReference>
<dbReference type="EC" id="2.7.13.3" evidence="2"/>
<keyword evidence="5" id="KW-0418">Kinase</keyword>
<evidence type="ECO:0000259" key="10">
    <source>
        <dbReference type="PROSITE" id="PS50110"/>
    </source>
</evidence>
<evidence type="ECO:0000256" key="5">
    <source>
        <dbReference type="ARBA" id="ARBA00022777"/>
    </source>
</evidence>
<dbReference type="InterPro" id="IPR004358">
    <property type="entry name" value="Sig_transdc_His_kin-like_C"/>
</dbReference>
<dbReference type="InterPro" id="IPR011006">
    <property type="entry name" value="CheY-like_superfamily"/>
</dbReference>
<dbReference type="SUPFAM" id="SSF55781">
    <property type="entry name" value="GAF domain-like"/>
    <property type="match status" value="1"/>
</dbReference>
<dbReference type="PANTHER" id="PTHR43711:SF31">
    <property type="entry name" value="HISTIDINE KINASE"/>
    <property type="match status" value="1"/>
</dbReference>
<dbReference type="Pfam" id="PF02518">
    <property type="entry name" value="HATPase_c"/>
    <property type="match status" value="1"/>
</dbReference>
<dbReference type="NCBIfam" id="TIGR00229">
    <property type="entry name" value="sensory_box"/>
    <property type="match status" value="1"/>
</dbReference>
<dbReference type="Gene3D" id="1.10.287.130">
    <property type="match status" value="1"/>
</dbReference>
<keyword evidence="4" id="KW-0808">Transferase</keyword>
<dbReference type="CDD" id="cd00130">
    <property type="entry name" value="PAS"/>
    <property type="match status" value="1"/>
</dbReference>
<dbReference type="InterPro" id="IPR036890">
    <property type="entry name" value="HATPase_C_sf"/>
</dbReference>
<dbReference type="Gene3D" id="3.40.50.2300">
    <property type="match status" value="1"/>
</dbReference>
<gene>
    <name evidence="12" type="ORF">SAMN06265379_104314</name>
</gene>
<evidence type="ECO:0000256" key="2">
    <source>
        <dbReference type="ARBA" id="ARBA00012438"/>
    </source>
</evidence>
<evidence type="ECO:0000256" key="7">
    <source>
        <dbReference type="PROSITE-ProRule" id="PRU00169"/>
    </source>
</evidence>
<comment type="catalytic activity">
    <reaction evidence="1">
        <text>ATP + protein L-histidine = ADP + protein N-phospho-L-histidine.</text>
        <dbReference type="EC" id="2.7.13.3"/>
    </reaction>
</comment>
<dbReference type="Pfam" id="PF00512">
    <property type="entry name" value="HisKA"/>
    <property type="match status" value="1"/>
</dbReference>
<dbReference type="Pfam" id="PF00072">
    <property type="entry name" value="Response_reg"/>
    <property type="match status" value="1"/>
</dbReference>
<evidence type="ECO:0000256" key="3">
    <source>
        <dbReference type="ARBA" id="ARBA00022553"/>
    </source>
</evidence>
<evidence type="ECO:0000256" key="1">
    <source>
        <dbReference type="ARBA" id="ARBA00000085"/>
    </source>
</evidence>
<dbReference type="InterPro" id="IPR001789">
    <property type="entry name" value="Sig_transdc_resp-reg_receiver"/>
</dbReference>
<dbReference type="Gene3D" id="3.30.450.20">
    <property type="entry name" value="PAS domain"/>
    <property type="match status" value="1"/>
</dbReference>
<dbReference type="Pfam" id="PF13426">
    <property type="entry name" value="PAS_9"/>
    <property type="match status" value="1"/>
</dbReference>
<accession>A0A521D988</accession>
<dbReference type="GO" id="GO:0000155">
    <property type="term" value="F:phosphorelay sensor kinase activity"/>
    <property type="evidence" value="ECO:0007669"/>
    <property type="project" value="InterPro"/>
</dbReference>
<evidence type="ECO:0000256" key="6">
    <source>
        <dbReference type="ARBA" id="ARBA00023012"/>
    </source>
</evidence>
<dbReference type="OrthoDB" id="9813151at2"/>
<dbReference type="InterPro" id="IPR029016">
    <property type="entry name" value="GAF-like_dom_sf"/>
</dbReference>
<evidence type="ECO:0000259" key="9">
    <source>
        <dbReference type="PROSITE" id="PS50109"/>
    </source>
</evidence>
<dbReference type="InterPro" id="IPR003594">
    <property type="entry name" value="HATPase_dom"/>
</dbReference>
<dbReference type="SMART" id="SM00065">
    <property type="entry name" value="GAF"/>
    <property type="match status" value="1"/>
</dbReference>
<dbReference type="InterPro" id="IPR003661">
    <property type="entry name" value="HisK_dim/P_dom"/>
</dbReference>
<dbReference type="AlphaFoldDB" id="A0A521D988"/>
<dbReference type="Pfam" id="PF01590">
    <property type="entry name" value="GAF"/>
    <property type="match status" value="1"/>
</dbReference>
<dbReference type="CDD" id="cd16922">
    <property type="entry name" value="HATPase_EvgS-ArcB-TorS-like"/>
    <property type="match status" value="1"/>
</dbReference>
<dbReference type="EMBL" id="FXTB01000004">
    <property type="protein sequence ID" value="SMO67450.1"/>
    <property type="molecule type" value="Genomic_DNA"/>
</dbReference>
<feature type="domain" description="PAS" evidence="11">
    <location>
        <begin position="237"/>
        <end position="306"/>
    </location>
</feature>
<dbReference type="InterPro" id="IPR050736">
    <property type="entry name" value="Sensor_HK_Regulatory"/>
</dbReference>
<dbReference type="InterPro" id="IPR035965">
    <property type="entry name" value="PAS-like_dom_sf"/>
</dbReference>
<feature type="modified residue" description="4-aspartylphosphate" evidence="7">
    <location>
        <position position="684"/>
    </location>
</feature>
<dbReference type="Gene3D" id="3.30.450.40">
    <property type="match status" value="1"/>
</dbReference>
<dbReference type="InterPro" id="IPR000014">
    <property type="entry name" value="PAS"/>
</dbReference>
<keyword evidence="3 7" id="KW-0597">Phosphoprotein</keyword>
<evidence type="ECO:0000313" key="13">
    <source>
        <dbReference type="Proteomes" id="UP000319040"/>
    </source>
</evidence>